<dbReference type="InterPro" id="IPR050725">
    <property type="entry name" value="CysQ/Inositol_MonoPase"/>
</dbReference>
<organism evidence="7 8">
    <name type="scientific">Draconibacterium aestuarii</name>
    <dbReference type="NCBI Taxonomy" id="2998507"/>
    <lineage>
        <taxon>Bacteria</taxon>
        <taxon>Pseudomonadati</taxon>
        <taxon>Bacteroidota</taxon>
        <taxon>Bacteroidia</taxon>
        <taxon>Marinilabiliales</taxon>
        <taxon>Prolixibacteraceae</taxon>
        <taxon>Draconibacterium</taxon>
    </lineage>
</organism>
<keyword evidence="8" id="KW-1185">Reference proteome</keyword>
<evidence type="ECO:0000256" key="5">
    <source>
        <dbReference type="ARBA" id="ARBA00042530"/>
    </source>
</evidence>
<dbReference type="AlphaFoldDB" id="A0A9X3F6R0"/>
<dbReference type="CDD" id="cd01638">
    <property type="entry name" value="CysQ"/>
    <property type="match status" value="1"/>
</dbReference>
<evidence type="ECO:0000313" key="8">
    <source>
        <dbReference type="Proteomes" id="UP001145087"/>
    </source>
</evidence>
<gene>
    <name evidence="7" type="ORF">OU798_10630</name>
</gene>
<evidence type="ECO:0000256" key="3">
    <source>
        <dbReference type="ARBA" id="ARBA00022842"/>
    </source>
</evidence>
<evidence type="ECO:0000256" key="4">
    <source>
        <dbReference type="ARBA" id="ARBA00041694"/>
    </source>
</evidence>
<sequence>MEEQKLKSVFSILAAAGEAIQEVYASDNFNEELKADNSPVTRADKASSKIINNGLKTLFTDIPVLDEENLIPAYHVRTNWEHYFLVDPLDGTKEFIKRNGEFCINLALIKGTQPDEGWIYQPLIKTGWYCKKGAGIYEFDKSGIICKIEQPGEVSKVIRIATSRSFFKPREAELIEKIRREFSVEIIHCGSSKKQVQMVLGNADMYLKAGPCSEWDTAPGQLMVEEFGGIVFRQDNFEPVRYNKPEMISPHFVMLNSDLNTPEFIGFMKHIIQE</sequence>
<dbReference type="SUPFAM" id="SSF56655">
    <property type="entry name" value="Carbohydrate phosphatase"/>
    <property type="match status" value="1"/>
</dbReference>
<dbReference type="GO" id="GO:0046872">
    <property type="term" value="F:metal ion binding"/>
    <property type="evidence" value="ECO:0007669"/>
    <property type="project" value="UniProtKB-KW"/>
</dbReference>
<keyword evidence="2 6" id="KW-0479">Metal-binding</keyword>
<dbReference type="PANTHER" id="PTHR43028:SF5">
    <property type="entry name" value="3'(2'),5'-BISPHOSPHATE NUCLEOTIDASE 1"/>
    <property type="match status" value="1"/>
</dbReference>
<dbReference type="PANTHER" id="PTHR43028">
    <property type="entry name" value="3'(2'),5'-BISPHOSPHATE NUCLEOTIDASE 1"/>
    <property type="match status" value="1"/>
</dbReference>
<name>A0A9X3F6R0_9BACT</name>
<dbReference type="RefSeq" id="WP_343333135.1">
    <property type="nucleotide sequence ID" value="NZ_JAPOHD010000020.1"/>
</dbReference>
<dbReference type="GO" id="GO:0008441">
    <property type="term" value="F:3'(2'),5'-bisphosphate nucleotidase activity"/>
    <property type="evidence" value="ECO:0007669"/>
    <property type="project" value="UniProtKB-EC"/>
</dbReference>
<comment type="cofactor">
    <cofactor evidence="6">
        <name>Mg(2+)</name>
        <dbReference type="ChEBI" id="CHEBI:18420"/>
    </cofactor>
</comment>
<dbReference type="Gene3D" id="3.30.540.10">
    <property type="entry name" value="Fructose-1,6-Bisphosphatase, subunit A, domain 1"/>
    <property type="match status" value="1"/>
</dbReference>
<dbReference type="Proteomes" id="UP001145087">
    <property type="component" value="Unassembled WGS sequence"/>
</dbReference>
<feature type="binding site" evidence="6">
    <location>
        <position position="216"/>
    </location>
    <ligand>
        <name>Mg(2+)</name>
        <dbReference type="ChEBI" id="CHEBI:18420"/>
        <label>1</label>
        <note>catalytic</note>
    </ligand>
</feature>
<feature type="binding site" evidence="6">
    <location>
        <position position="90"/>
    </location>
    <ligand>
        <name>Mg(2+)</name>
        <dbReference type="ChEBI" id="CHEBI:18420"/>
        <label>2</label>
    </ligand>
</feature>
<dbReference type="Pfam" id="PF00459">
    <property type="entry name" value="Inositol_P"/>
    <property type="match status" value="1"/>
</dbReference>
<protein>
    <recommendedName>
        <fullName evidence="4">3'(2'),5-bisphosphonucleoside 3'(2')-phosphohydrolase</fullName>
    </recommendedName>
    <alternativeName>
        <fullName evidence="5">DPNPase</fullName>
    </alternativeName>
</protein>
<dbReference type="EMBL" id="JAPOHD010000020">
    <property type="protein sequence ID" value="MCY1720802.1"/>
    <property type="molecule type" value="Genomic_DNA"/>
</dbReference>
<evidence type="ECO:0000256" key="2">
    <source>
        <dbReference type="ARBA" id="ARBA00022723"/>
    </source>
</evidence>
<evidence type="ECO:0000256" key="6">
    <source>
        <dbReference type="PIRSR" id="PIRSR600760-2"/>
    </source>
</evidence>
<comment type="caution">
    <text evidence="7">The sequence shown here is derived from an EMBL/GenBank/DDBJ whole genome shotgun (WGS) entry which is preliminary data.</text>
</comment>
<dbReference type="InterPro" id="IPR020583">
    <property type="entry name" value="Inositol_monoP_metal-BS"/>
</dbReference>
<feature type="binding site" evidence="6">
    <location>
        <position position="89"/>
    </location>
    <ligand>
        <name>Mg(2+)</name>
        <dbReference type="ChEBI" id="CHEBI:18420"/>
        <label>1</label>
        <note>catalytic</note>
    </ligand>
</feature>
<keyword evidence="3 6" id="KW-0460">Magnesium</keyword>
<dbReference type="InterPro" id="IPR000760">
    <property type="entry name" value="Inositol_monophosphatase-like"/>
</dbReference>
<dbReference type="PROSITE" id="PS00629">
    <property type="entry name" value="IMP_1"/>
    <property type="match status" value="1"/>
</dbReference>
<comment type="catalytic activity">
    <reaction evidence="1">
        <text>adenosine 3',5'-bisphosphate + H2O = AMP + phosphate</text>
        <dbReference type="Rhea" id="RHEA:10040"/>
        <dbReference type="ChEBI" id="CHEBI:15377"/>
        <dbReference type="ChEBI" id="CHEBI:43474"/>
        <dbReference type="ChEBI" id="CHEBI:58343"/>
        <dbReference type="ChEBI" id="CHEBI:456215"/>
        <dbReference type="EC" id="3.1.3.7"/>
    </reaction>
</comment>
<reference evidence="7" key="1">
    <citation type="submission" date="2022-11" db="EMBL/GenBank/DDBJ databases">
        <title>Marilongibacter aestuarii gen. nov., sp. nov., isolated from tidal flat sediment.</title>
        <authorList>
            <person name="Jiayan W."/>
        </authorList>
    </citation>
    <scope>NUCLEOTIDE SEQUENCE</scope>
    <source>
        <strain evidence="7">Z1-6</strain>
    </source>
</reference>
<feature type="binding site" evidence="6">
    <location>
        <position position="67"/>
    </location>
    <ligand>
        <name>Mg(2+)</name>
        <dbReference type="ChEBI" id="CHEBI:18420"/>
        <label>1</label>
        <note>catalytic</note>
    </ligand>
</feature>
<proteinExistence type="predicted"/>
<evidence type="ECO:0000256" key="1">
    <source>
        <dbReference type="ARBA" id="ARBA00001625"/>
    </source>
</evidence>
<evidence type="ECO:0000313" key="7">
    <source>
        <dbReference type="EMBL" id="MCY1720802.1"/>
    </source>
</evidence>
<accession>A0A9X3F6R0</accession>
<dbReference type="Gene3D" id="3.40.190.80">
    <property type="match status" value="1"/>
</dbReference>
<feature type="binding site" evidence="6">
    <location>
        <position position="87"/>
    </location>
    <ligand>
        <name>Mg(2+)</name>
        <dbReference type="ChEBI" id="CHEBI:18420"/>
        <label>1</label>
        <note>catalytic</note>
    </ligand>
</feature>